<gene>
    <name evidence="6" type="primary">plsC</name>
    <name evidence="6" type="ordered locus">ERWE_CDS_00460</name>
</gene>
<dbReference type="InterPro" id="IPR002123">
    <property type="entry name" value="Plipid/glycerol_acylTrfase"/>
</dbReference>
<keyword evidence="3 6" id="KW-0012">Acyltransferase</keyword>
<feature type="domain" description="Phospholipid/glycerol acyltransferase" evidence="5">
    <location>
        <begin position="67"/>
        <end position="181"/>
    </location>
</feature>
<evidence type="ECO:0000256" key="3">
    <source>
        <dbReference type="ARBA" id="ARBA00023315"/>
    </source>
</evidence>
<dbReference type="AlphaFoldDB" id="A0A0H3M7E3"/>
<proteinExistence type="predicted"/>
<keyword evidence="2" id="KW-0808">Transferase</keyword>
<dbReference type="SUPFAM" id="SSF69593">
    <property type="entry name" value="Glycerol-3-phosphate (1)-acyltransferase"/>
    <property type="match status" value="1"/>
</dbReference>
<feature type="transmembrane region" description="Helical" evidence="4">
    <location>
        <begin position="97"/>
        <end position="115"/>
    </location>
</feature>
<feature type="transmembrane region" description="Helical" evidence="4">
    <location>
        <begin position="6"/>
        <end position="29"/>
    </location>
</feature>
<dbReference type="Proteomes" id="UP000001021">
    <property type="component" value="Chromosome"/>
</dbReference>
<dbReference type="SMART" id="SM00563">
    <property type="entry name" value="PlsC"/>
    <property type="match status" value="1"/>
</dbReference>
<name>A0A0H3M7E3_EHRRW</name>
<sequence length="241" mass="27197">MLFYILSLFFAILYTITVFPFCLILPMSLKIKYSVYGIKVILFIQEITNGISYEIRGYEHLPKDSPYIVASEHQSPLETLILFTIFKDPAYILKRELMYFPIFGIYFILLKMIFIDRNNGVQALKHILALTASHVKAGRTVIIFPQGSRVVPGTKISIKPGITAIYNKLSIPVVPIAVNTGLFWPANILAFKKTPGKAIIQILPPIYPGLTKQEFTNELETRMSIASKSLMKEALECSSSK</sequence>
<evidence type="ECO:0000313" key="7">
    <source>
        <dbReference type="Proteomes" id="UP000001021"/>
    </source>
</evidence>
<evidence type="ECO:0000256" key="1">
    <source>
        <dbReference type="ARBA" id="ARBA00005189"/>
    </source>
</evidence>
<evidence type="ECO:0000256" key="4">
    <source>
        <dbReference type="SAM" id="Phobius"/>
    </source>
</evidence>
<keyword evidence="4" id="KW-1133">Transmembrane helix</keyword>
<protein>
    <submittedName>
        <fullName evidence="6">Possible 1-acyl-sn-glycerol-3-phosphate acyltransferase</fullName>
    </submittedName>
</protein>
<dbReference type="KEGG" id="eru:Erum0550"/>
<dbReference type="PANTHER" id="PTHR10434:SF40">
    <property type="entry name" value="1-ACYL-SN-GLYCEROL-3-PHOSPHATE ACYLTRANSFERASE"/>
    <property type="match status" value="1"/>
</dbReference>
<keyword evidence="7" id="KW-1185">Reference proteome</keyword>
<dbReference type="Pfam" id="PF01553">
    <property type="entry name" value="Acyltransferase"/>
    <property type="match status" value="1"/>
</dbReference>
<dbReference type="HOGENOM" id="CLU_027938_5_1_5"/>
<accession>A0A0H3M7E3</accession>
<dbReference type="CDD" id="cd07989">
    <property type="entry name" value="LPLAT_AGPAT-like"/>
    <property type="match status" value="1"/>
</dbReference>
<keyword evidence="4" id="KW-0472">Membrane</keyword>
<comment type="pathway">
    <text evidence="1">Lipid metabolism.</text>
</comment>
<evidence type="ECO:0000313" key="6">
    <source>
        <dbReference type="EMBL" id="CAI26540.1"/>
    </source>
</evidence>
<dbReference type="eggNOG" id="COG0204">
    <property type="taxonomic scope" value="Bacteria"/>
</dbReference>
<dbReference type="KEGG" id="erw:ERWE_CDS_00460"/>
<evidence type="ECO:0000259" key="5">
    <source>
        <dbReference type="SMART" id="SM00563"/>
    </source>
</evidence>
<dbReference type="PANTHER" id="PTHR10434">
    <property type="entry name" value="1-ACYL-SN-GLYCEROL-3-PHOSPHATE ACYLTRANSFERASE"/>
    <property type="match status" value="1"/>
</dbReference>
<reference evidence="6 7" key="1">
    <citation type="journal article" date="2006" name="J. Bacteriol.">
        <title>Comparative genomic analysis of three strains of Ehrlichia ruminantium reveals an active process of genome size plasticity.</title>
        <authorList>
            <person name="Frutos R."/>
            <person name="Viari A."/>
            <person name="Ferraz C."/>
            <person name="Morgat A."/>
            <person name="Eychenie S."/>
            <person name="Kandassami Y."/>
            <person name="Chantal I."/>
            <person name="Bensaid A."/>
            <person name="Coissac E."/>
            <person name="Vachiery N."/>
            <person name="Demaille J."/>
            <person name="Martinez D."/>
        </authorList>
    </citation>
    <scope>NUCLEOTIDE SEQUENCE [LARGE SCALE GENOMIC DNA]</scope>
    <source>
        <strain evidence="6 7">Welgevonden</strain>
    </source>
</reference>
<organism evidence="6 7">
    <name type="scientific">Ehrlichia ruminantium (strain Welgevonden)</name>
    <dbReference type="NCBI Taxonomy" id="254945"/>
    <lineage>
        <taxon>Bacteria</taxon>
        <taxon>Pseudomonadati</taxon>
        <taxon>Pseudomonadota</taxon>
        <taxon>Alphaproteobacteria</taxon>
        <taxon>Rickettsiales</taxon>
        <taxon>Anaplasmataceae</taxon>
        <taxon>Ehrlichia</taxon>
    </lineage>
</organism>
<dbReference type="GO" id="GO:0003841">
    <property type="term" value="F:1-acylglycerol-3-phosphate O-acyltransferase activity"/>
    <property type="evidence" value="ECO:0007669"/>
    <property type="project" value="TreeGrafter"/>
</dbReference>
<dbReference type="EMBL" id="CR925678">
    <property type="protein sequence ID" value="CAI26540.1"/>
    <property type="molecule type" value="Genomic_DNA"/>
</dbReference>
<dbReference type="GO" id="GO:0006654">
    <property type="term" value="P:phosphatidic acid biosynthetic process"/>
    <property type="evidence" value="ECO:0007669"/>
    <property type="project" value="TreeGrafter"/>
</dbReference>
<evidence type="ECO:0000256" key="2">
    <source>
        <dbReference type="ARBA" id="ARBA00022679"/>
    </source>
</evidence>
<keyword evidence="4" id="KW-0812">Transmembrane</keyword>